<comment type="similarity">
    <text evidence="1">Belongs to the universal stress protein A family.</text>
</comment>
<dbReference type="Pfam" id="PF00582">
    <property type="entry name" value="Usp"/>
    <property type="match status" value="1"/>
</dbReference>
<dbReference type="SUPFAM" id="SSF52402">
    <property type="entry name" value="Adenine nucleotide alpha hydrolases-like"/>
    <property type="match status" value="1"/>
</dbReference>
<proteinExistence type="inferred from homology"/>
<dbReference type="InterPro" id="IPR006015">
    <property type="entry name" value="Universal_stress_UspA"/>
</dbReference>
<comment type="caution">
    <text evidence="3">The sequence shown here is derived from an EMBL/GenBank/DDBJ whole genome shotgun (WGS) entry which is preliminary data.</text>
</comment>
<dbReference type="InterPro" id="IPR006016">
    <property type="entry name" value="UspA"/>
</dbReference>
<reference evidence="3" key="1">
    <citation type="submission" date="2023-07" db="EMBL/GenBank/DDBJ databases">
        <title>Sorghum-associated microbial communities from plants grown in Nebraska, USA.</title>
        <authorList>
            <person name="Schachtman D."/>
        </authorList>
    </citation>
    <scope>NUCLEOTIDE SEQUENCE</scope>
    <source>
        <strain evidence="3">BE261</strain>
    </source>
</reference>
<dbReference type="Gene3D" id="3.40.50.620">
    <property type="entry name" value="HUPs"/>
    <property type="match status" value="1"/>
</dbReference>
<protein>
    <submittedName>
        <fullName evidence="3">Nucleotide-binding universal stress UspA family protein</fullName>
    </submittedName>
</protein>
<accession>A0AAW8NB62</accession>
<dbReference type="PANTHER" id="PTHR46553:SF3">
    <property type="entry name" value="ADENINE NUCLEOTIDE ALPHA HYDROLASES-LIKE SUPERFAMILY PROTEIN"/>
    <property type="match status" value="1"/>
</dbReference>
<organism evidence="3 4">
    <name type="scientific">Pseudarthrobacter oxydans</name>
    <name type="common">Arthrobacter oxydans</name>
    <dbReference type="NCBI Taxonomy" id="1671"/>
    <lineage>
        <taxon>Bacteria</taxon>
        <taxon>Bacillati</taxon>
        <taxon>Actinomycetota</taxon>
        <taxon>Actinomycetes</taxon>
        <taxon>Micrococcales</taxon>
        <taxon>Micrococcaceae</taxon>
        <taxon>Pseudarthrobacter</taxon>
    </lineage>
</organism>
<dbReference type="CDD" id="cd00293">
    <property type="entry name" value="USP-like"/>
    <property type="match status" value="1"/>
</dbReference>
<dbReference type="InterPro" id="IPR014729">
    <property type="entry name" value="Rossmann-like_a/b/a_fold"/>
</dbReference>
<evidence type="ECO:0000313" key="3">
    <source>
        <dbReference type="EMBL" id="MDR7164271.1"/>
    </source>
</evidence>
<dbReference type="RefSeq" id="WP_174180305.1">
    <property type="nucleotide sequence ID" value="NZ_JABTYH010000028.1"/>
</dbReference>
<dbReference type="Proteomes" id="UP001262032">
    <property type="component" value="Unassembled WGS sequence"/>
</dbReference>
<dbReference type="EMBL" id="JAVDWN010000007">
    <property type="protein sequence ID" value="MDR7164271.1"/>
    <property type="molecule type" value="Genomic_DNA"/>
</dbReference>
<gene>
    <name evidence="3" type="ORF">J2X12_002300</name>
</gene>
<evidence type="ECO:0000313" key="4">
    <source>
        <dbReference type="Proteomes" id="UP001262032"/>
    </source>
</evidence>
<evidence type="ECO:0000256" key="1">
    <source>
        <dbReference type="ARBA" id="ARBA00008791"/>
    </source>
</evidence>
<dbReference type="AlphaFoldDB" id="A0AAW8NB62"/>
<dbReference type="GeneID" id="97423033"/>
<dbReference type="PRINTS" id="PR01438">
    <property type="entry name" value="UNVRSLSTRESS"/>
</dbReference>
<evidence type="ECO:0000259" key="2">
    <source>
        <dbReference type="Pfam" id="PF00582"/>
    </source>
</evidence>
<sequence length="160" mass="16654">MDAPERHPRIVVGVDGSDASIAALHAAGSLAGPLGATVEAWACWDVPPGYGLYLVVGIEGFEYAARQSLEQALADAFGPELPAFVHPRVVRGKASEQLIEGSRNASLLIVGRRGHGSLVLGSVSSACVSHAHCPVLVVHAPEEAAHRKKGSHARKSDDGQ</sequence>
<dbReference type="PANTHER" id="PTHR46553">
    <property type="entry name" value="ADENINE NUCLEOTIDE ALPHA HYDROLASES-LIKE SUPERFAMILY PROTEIN"/>
    <property type="match status" value="1"/>
</dbReference>
<feature type="domain" description="UspA" evidence="2">
    <location>
        <begin position="9"/>
        <end position="139"/>
    </location>
</feature>
<name>A0AAW8NB62_PSEOX</name>